<dbReference type="Proteomes" id="UP001154282">
    <property type="component" value="Unassembled WGS sequence"/>
</dbReference>
<gene>
    <name evidence="2" type="ORF">LITE_LOCUS43530</name>
</gene>
<protein>
    <submittedName>
        <fullName evidence="2">Uncharacterized protein</fullName>
    </submittedName>
</protein>
<evidence type="ECO:0000256" key="1">
    <source>
        <dbReference type="SAM" id="MobiDB-lite"/>
    </source>
</evidence>
<keyword evidence="3" id="KW-1185">Reference proteome</keyword>
<proteinExistence type="predicted"/>
<accession>A0AAV0QJS6</accession>
<organism evidence="2 3">
    <name type="scientific">Linum tenue</name>
    <dbReference type="NCBI Taxonomy" id="586396"/>
    <lineage>
        <taxon>Eukaryota</taxon>
        <taxon>Viridiplantae</taxon>
        <taxon>Streptophyta</taxon>
        <taxon>Embryophyta</taxon>
        <taxon>Tracheophyta</taxon>
        <taxon>Spermatophyta</taxon>
        <taxon>Magnoliopsida</taxon>
        <taxon>eudicotyledons</taxon>
        <taxon>Gunneridae</taxon>
        <taxon>Pentapetalae</taxon>
        <taxon>rosids</taxon>
        <taxon>fabids</taxon>
        <taxon>Malpighiales</taxon>
        <taxon>Linaceae</taxon>
        <taxon>Linum</taxon>
    </lineage>
</organism>
<name>A0AAV0QJS6_9ROSI</name>
<feature type="region of interest" description="Disordered" evidence="1">
    <location>
        <begin position="1"/>
        <end position="39"/>
    </location>
</feature>
<dbReference type="AlphaFoldDB" id="A0AAV0QJS6"/>
<reference evidence="2" key="1">
    <citation type="submission" date="2022-08" db="EMBL/GenBank/DDBJ databases">
        <authorList>
            <person name="Gutierrez-Valencia J."/>
        </authorList>
    </citation>
    <scope>NUCLEOTIDE SEQUENCE</scope>
</reference>
<comment type="caution">
    <text evidence="2">The sequence shown here is derived from an EMBL/GenBank/DDBJ whole genome shotgun (WGS) entry which is preliminary data.</text>
</comment>
<evidence type="ECO:0000313" key="3">
    <source>
        <dbReference type="Proteomes" id="UP001154282"/>
    </source>
</evidence>
<evidence type="ECO:0000313" key="2">
    <source>
        <dbReference type="EMBL" id="CAI0545306.1"/>
    </source>
</evidence>
<dbReference type="EMBL" id="CAMGYJ010000009">
    <property type="protein sequence ID" value="CAI0545306.1"/>
    <property type="molecule type" value="Genomic_DNA"/>
</dbReference>
<sequence length="39" mass="4717">MSLITMAHRRLMEPPTGHSMERNQMSWRSIHPLRNQKTR</sequence>